<sequence>MSHRPSSMYNTSHLSSNPQSSALQSRINQKRAELENLKQLRDLSAQLASQMSTLEEKLATLRDGTQAVAEVLRNWSGVLGVLGMVGQKLPKPKEGEPEEEGQLPPTLVRIPVQPSGENEGKGTG</sequence>
<reference evidence="1" key="1">
    <citation type="submission" date="2022-10" db="EMBL/GenBank/DDBJ databases">
        <title>Culturing micro-colonial fungi from biological soil crusts in the Mojave desert and describing Neophaeococcomyces mojavensis, and introducing the new genera and species Taxawa tesnikishii.</title>
        <authorList>
            <person name="Kurbessoian T."/>
            <person name="Stajich J.E."/>
        </authorList>
    </citation>
    <scope>NUCLEOTIDE SEQUENCE</scope>
    <source>
        <strain evidence="1">JES_112</strain>
    </source>
</reference>
<evidence type="ECO:0000313" key="2">
    <source>
        <dbReference type="Proteomes" id="UP001172386"/>
    </source>
</evidence>
<accession>A0ACC3A485</accession>
<name>A0ACC3A485_9EURO</name>
<proteinExistence type="predicted"/>
<keyword evidence="2" id="KW-1185">Reference proteome</keyword>
<dbReference type="Proteomes" id="UP001172386">
    <property type="component" value="Unassembled WGS sequence"/>
</dbReference>
<comment type="caution">
    <text evidence="1">The sequence shown here is derived from an EMBL/GenBank/DDBJ whole genome shotgun (WGS) entry which is preliminary data.</text>
</comment>
<organism evidence="1 2">
    <name type="scientific">Neophaeococcomyces mojaviensis</name>
    <dbReference type="NCBI Taxonomy" id="3383035"/>
    <lineage>
        <taxon>Eukaryota</taxon>
        <taxon>Fungi</taxon>
        <taxon>Dikarya</taxon>
        <taxon>Ascomycota</taxon>
        <taxon>Pezizomycotina</taxon>
        <taxon>Eurotiomycetes</taxon>
        <taxon>Chaetothyriomycetidae</taxon>
        <taxon>Chaetothyriales</taxon>
        <taxon>Chaetothyriales incertae sedis</taxon>
        <taxon>Neophaeococcomyces</taxon>
    </lineage>
</organism>
<evidence type="ECO:0000313" key="1">
    <source>
        <dbReference type="EMBL" id="KAJ9655118.1"/>
    </source>
</evidence>
<gene>
    <name evidence="1" type="primary">DAD2</name>
    <name evidence="1" type="ORF">H2198_005974</name>
</gene>
<protein>
    <submittedName>
        <fullName evidence="1">DASH complex subunit dad2</fullName>
    </submittedName>
</protein>
<dbReference type="EMBL" id="JAPDRQ010000104">
    <property type="protein sequence ID" value="KAJ9655118.1"/>
    <property type="molecule type" value="Genomic_DNA"/>
</dbReference>